<keyword evidence="2" id="KW-1185">Reference proteome</keyword>
<name>A0A926UVN7_9CYAN</name>
<organism evidence="1 2">
    <name type="scientific">Pseudanabaena cinerea FACHB-1277</name>
    <dbReference type="NCBI Taxonomy" id="2949581"/>
    <lineage>
        <taxon>Bacteria</taxon>
        <taxon>Bacillati</taxon>
        <taxon>Cyanobacteriota</taxon>
        <taxon>Cyanophyceae</taxon>
        <taxon>Pseudanabaenales</taxon>
        <taxon>Pseudanabaenaceae</taxon>
        <taxon>Pseudanabaena</taxon>
        <taxon>Pseudanabaena cinerea</taxon>
    </lineage>
</organism>
<gene>
    <name evidence="1" type="ORF">H6F44_11835</name>
</gene>
<dbReference type="EMBL" id="JACJPY010000034">
    <property type="protein sequence ID" value="MBD2150805.1"/>
    <property type="molecule type" value="Genomic_DNA"/>
</dbReference>
<evidence type="ECO:0000313" key="2">
    <source>
        <dbReference type="Proteomes" id="UP000631421"/>
    </source>
</evidence>
<sequence>MSELQQTFSRTQQILSAFGQGSDSMQIIYQPSAISPYDRVQTLRFYGFITSLRMRVDINSMVEADIPNLDADTSRTERLTALRDMEWKSPRKQISFFIKTSRLGWQPVFDVSLLNRLPYYQVNLLPYLTDNVSFDTSNDFLLGAQIVDVGYGKLSGTDRVLIFGSVREEITTLPTDSKEISFAQPYQWTVGSASQVILPANPNRQQVTLVNRSLTQEIFINYGSMAELNKGITLMRGGGSYEINFSNIYRGAISAISASNAALTGIEAV</sequence>
<dbReference type="Proteomes" id="UP000631421">
    <property type="component" value="Unassembled WGS sequence"/>
</dbReference>
<comment type="caution">
    <text evidence="1">The sequence shown here is derived from an EMBL/GenBank/DDBJ whole genome shotgun (WGS) entry which is preliminary data.</text>
</comment>
<dbReference type="AlphaFoldDB" id="A0A926UVN7"/>
<protein>
    <submittedName>
        <fullName evidence="1">Uncharacterized protein</fullName>
    </submittedName>
</protein>
<evidence type="ECO:0000313" key="1">
    <source>
        <dbReference type="EMBL" id="MBD2150805.1"/>
    </source>
</evidence>
<reference evidence="1" key="1">
    <citation type="journal article" date="2015" name="ISME J.">
        <title>Draft Genome Sequence of Streptomyces incarnatus NRRL8089, which Produces the Nucleoside Antibiotic Sinefungin.</title>
        <authorList>
            <person name="Oshima K."/>
            <person name="Hattori M."/>
            <person name="Shimizu H."/>
            <person name="Fukuda K."/>
            <person name="Nemoto M."/>
            <person name="Inagaki K."/>
            <person name="Tamura T."/>
        </authorList>
    </citation>
    <scope>NUCLEOTIDE SEQUENCE</scope>
    <source>
        <strain evidence="1">FACHB-1277</strain>
    </source>
</reference>
<proteinExistence type="predicted"/>
<dbReference type="RefSeq" id="WP_190351169.1">
    <property type="nucleotide sequence ID" value="NZ_JACJPY010000034.1"/>
</dbReference>
<accession>A0A926UVN7</accession>
<reference evidence="1" key="2">
    <citation type="submission" date="2020-08" db="EMBL/GenBank/DDBJ databases">
        <authorList>
            <person name="Chen M."/>
            <person name="Teng W."/>
            <person name="Zhao L."/>
            <person name="Hu C."/>
            <person name="Zhou Y."/>
            <person name="Han B."/>
            <person name="Song L."/>
            <person name="Shu W."/>
        </authorList>
    </citation>
    <scope>NUCLEOTIDE SEQUENCE</scope>
    <source>
        <strain evidence="1">FACHB-1277</strain>
    </source>
</reference>